<comment type="similarity">
    <text evidence="1 5">Belongs to the R-transferase family.</text>
</comment>
<evidence type="ECO:0000256" key="1">
    <source>
        <dbReference type="ARBA" id="ARBA00009991"/>
    </source>
</evidence>
<comment type="function">
    <text evidence="5">Involved in the post-translational conjugation of arginine to the N-terminal aspartate or glutamate of a protein. This arginylation is required for degradation of the protein via the ubiquitin pathway.</text>
</comment>
<accession>A0A286UNM3</accession>
<dbReference type="InterPro" id="IPR017137">
    <property type="entry name" value="Arg-tRNA-P_Trfase_1_euk"/>
</dbReference>
<evidence type="ECO:0000313" key="9">
    <source>
        <dbReference type="EMBL" id="PAV21201.1"/>
    </source>
</evidence>
<reference evidence="9 10" key="1">
    <citation type="journal article" date="2017" name="Mol. Ecol.">
        <title>Comparative and population genomic landscape of Phellinus noxius: A hypervariable fungus causing root rot in trees.</title>
        <authorList>
            <person name="Chung C.L."/>
            <person name="Lee T.J."/>
            <person name="Akiba M."/>
            <person name="Lee H.H."/>
            <person name="Kuo T.H."/>
            <person name="Liu D."/>
            <person name="Ke H.M."/>
            <person name="Yokoi T."/>
            <person name="Roa M.B."/>
            <person name="Lu M.J."/>
            <person name="Chang Y.Y."/>
            <person name="Ann P.J."/>
            <person name="Tsai J.N."/>
            <person name="Chen C.Y."/>
            <person name="Tzean S.S."/>
            <person name="Ota Y."/>
            <person name="Hattori T."/>
            <person name="Sahashi N."/>
            <person name="Liou R.F."/>
            <person name="Kikuchi T."/>
            <person name="Tsai I.J."/>
        </authorList>
    </citation>
    <scope>NUCLEOTIDE SEQUENCE [LARGE SCALE GENOMIC DNA]</scope>
    <source>
        <strain evidence="9 10">FFPRI411160</strain>
    </source>
</reference>
<feature type="region of interest" description="Disordered" evidence="6">
    <location>
        <begin position="124"/>
        <end position="144"/>
    </location>
</feature>
<dbReference type="EMBL" id="NBII01000003">
    <property type="protein sequence ID" value="PAV21201.1"/>
    <property type="molecule type" value="Genomic_DNA"/>
</dbReference>
<dbReference type="PIRSF" id="PIRSF037207">
    <property type="entry name" value="ATE1_euk"/>
    <property type="match status" value="1"/>
</dbReference>
<dbReference type="EC" id="2.3.2.8" evidence="5"/>
<dbReference type="InterPro" id="IPR007472">
    <property type="entry name" value="N-end_Aminoacyl_Trfase_C"/>
</dbReference>
<evidence type="ECO:0000259" key="8">
    <source>
        <dbReference type="Pfam" id="PF04377"/>
    </source>
</evidence>
<keyword evidence="3 5" id="KW-0833">Ubl conjugation pathway</keyword>
<dbReference type="InterPro" id="IPR007471">
    <property type="entry name" value="N-end_Aminoacyl_Trfase_N"/>
</dbReference>
<dbReference type="GO" id="GO:0004057">
    <property type="term" value="F:arginyl-tRNA--protein transferase activity"/>
    <property type="evidence" value="ECO:0007669"/>
    <property type="project" value="UniProtKB-EC"/>
</dbReference>
<dbReference type="InterPro" id="IPR030700">
    <property type="entry name" value="N-end_Aminoacyl_Trfase"/>
</dbReference>
<dbReference type="Pfam" id="PF04376">
    <property type="entry name" value="ATE_N"/>
    <property type="match status" value="1"/>
</dbReference>
<evidence type="ECO:0000256" key="3">
    <source>
        <dbReference type="ARBA" id="ARBA00022786"/>
    </source>
</evidence>
<evidence type="ECO:0000259" key="7">
    <source>
        <dbReference type="Pfam" id="PF04376"/>
    </source>
</evidence>
<keyword evidence="2 5" id="KW-0808">Transferase</keyword>
<protein>
    <recommendedName>
        <fullName evidence="5">Arginyl-tRNA--protein transferase 1</fullName>
        <shortName evidence="5">Arginyltransferase 1</shortName>
        <shortName evidence="5">R-transferase 1</shortName>
        <ecNumber evidence="5">2.3.2.8</ecNumber>
    </recommendedName>
    <alternativeName>
        <fullName evidence="5">Arginine-tRNA--protein transferase 1</fullName>
    </alternativeName>
</protein>
<dbReference type="OrthoDB" id="74183at2759"/>
<dbReference type="PANTHER" id="PTHR21367">
    <property type="entry name" value="ARGININE-TRNA-PROTEIN TRANSFERASE 1"/>
    <property type="match status" value="1"/>
</dbReference>
<evidence type="ECO:0000256" key="6">
    <source>
        <dbReference type="SAM" id="MobiDB-lite"/>
    </source>
</evidence>
<comment type="catalytic activity">
    <reaction evidence="5">
        <text>an N-terminal L-alpha-aminoacyl-[protein] + L-arginyl-tRNA(Arg) = an N-terminal L-arginyl-L-aminoacyl-[protein] + tRNA(Arg) + H(+)</text>
        <dbReference type="Rhea" id="RHEA:10208"/>
        <dbReference type="Rhea" id="RHEA-COMP:9658"/>
        <dbReference type="Rhea" id="RHEA-COMP:9673"/>
        <dbReference type="Rhea" id="RHEA-COMP:10636"/>
        <dbReference type="Rhea" id="RHEA-COMP:10638"/>
        <dbReference type="ChEBI" id="CHEBI:15378"/>
        <dbReference type="ChEBI" id="CHEBI:78442"/>
        <dbReference type="ChEBI" id="CHEBI:78513"/>
        <dbReference type="ChEBI" id="CHEBI:78597"/>
        <dbReference type="ChEBI" id="CHEBI:83562"/>
        <dbReference type="EC" id="2.3.2.8"/>
    </reaction>
</comment>
<organism evidence="9 10">
    <name type="scientific">Pyrrhoderma noxium</name>
    <dbReference type="NCBI Taxonomy" id="2282107"/>
    <lineage>
        <taxon>Eukaryota</taxon>
        <taxon>Fungi</taxon>
        <taxon>Dikarya</taxon>
        <taxon>Basidiomycota</taxon>
        <taxon>Agaricomycotina</taxon>
        <taxon>Agaricomycetes</taxon>
        <taxon>Hymenochaetales</taxon>
        <taxon>Hymenochaetaceae</taxon>
        <taxon>Pyrrhoderma</taxon>
    </lineage>
</organism>
<dbReference type="GO" id="GO:0005737">
    <property type="term" value="C:cytoplasm"/>
    <property type="evidence" value="ECO:0007669"/>
    <property type="project" value="TreeGrafter"/>
</dbReference>
<name>A0A286UNM3_9AGAM</name>
<dbReference type="Proteomes" id="UP000217199">
    <property type="component" value="Unassembled WGS sequence"/>
</dbReference>
<keyword evidence="4 5" id="KW-0012">Acyltransferase</keyword>
<dbReference type="InParanoid" id="A0A286UNM3"/>
<dbReference type="Pfam" id="PF04377">
    <property type="entry name" value="ATE_C"/>
    <property type="match status" value="1"/>
</dbReference>
<evidence type="ECO:0000256" key="4">
    <source>
        <dbReference type="ARBA" id="ARBA00023315"/>
    </source>
</evidence>
<dbReference type="FunCoup" id="A0A286UNM3">
    <property type="interactions" value="621"/>
</dbReference>
<sequence>MASDYNIDLQDSEMEPNPDSSVLELYGYQSHTCGYCSPPGQRSEGNTSHSVGLSAISLTCEDYQMMIDRGWRRSGTYCYKPDMQRTCCPQYTIRLDTKLFTPTKKQRKVASRWNRYILDGSDDNELDDKGASKNSKKPRKLPPFSLIGTTHASEASFINPETPPKHKFEVELEPASFTDEKFNLYRCYQKNIHKEELERSPNGFKRFLVLSPLKTSKIVYEKEPPTYLPREYGSYHQLYRVDGKLIAIAVLDILPSCVSSVYFMYDNAWEKFSLGKLSALREASLTREMAEYGAKDMNYLYMGYYIHSCQKMRYKGDYSPSFLLDPETYSWFPLKDCIKLLEQYTYACFAHPDHSSLKSLKSSRSNSSSDNVSEVEAGQSQVLIRGIGALPLSETNVFSHPYLRDVFLEAITNLGLELSNRVLFTV</sequence>
<evidence type="ECO:0000313" key="10">
    <source>
        <dbReference type="Proteomes" id="UP000217199"/>
    </source>
</evidence>
<dbReference type="STRING" id="2282107.A0A286UNM3"/>
<gene>
    <name evidence="9" type="ORF">PNOK_0382800</name>
</gene>
<dbReference type="AlphaFoldDB" id="A0A286UNM3"/>
<feature type="domain" description="N-end rule aminoacyl transferase C-terminal" evidence="8">
    <location>
        <begin position="180"/>
        <end position="324"/>
    </location>
</feature>
<proteinExistence type="inferred from homology"/>
<dbReference type="PANTHER" id="PTHR21367:SF1">
    <property type="entry name" value="ARGINYL-TRNA--PROTEIN TRANSFERASE 1"/>
    <property type="match status" value="1"/>
</dbReference>
<evidence type="ECO:0000256" key="5">
    <source>
        <dbReference type="PIRNR" id="PIRNR037207"/>
    </source>
</evidence>
<evidence type="ECO:0000256" key="2">
    <source>
        <dbReference type="ARBA" id="ARBA00022679"/>
    </source>
</evidence>
<comment type="caution">
    <text evidence="9">The sequence shown here is derived from an EMBL/GenBank/DDBJ whole genome shotgun (WGS) entry which is preliminary data.</text>
</comment>
<keyword evidence="10" id="KW-1185">Reference proteome</keyword>
<feature type="domain" description="N-end aminoacyl transferase N-terminal" evidence="7">
    <location>
        <begin position="31"/>
        <end position="108"/>
    </location>
</feature>